<keyword evidence="10" id="KW-1185">Reference proteome</keyword>
<evidence type="ECO:0000313" key="9">
    <source>
        <dbReference type="EMBL" id="SOV10352.1"/>
    </source>
</evidence>
<proteinExistence type="inferred from homology"/>
<dbReference type="PANTHER" id="PTHR12411">
    <property type="entry name" value="CYSTEINE PROTEASE FAMILY C1-RELATED"/>
    <property type="match status" value="1"/>
</dbReference>
<feature type="region of interest" description="Disordered" evidence="6">
    <location>
        <begin position="514"/>
        <end position="554"/>
    </location>
</feature>
<keyword evidence="7" id="KW-0732">Signal</keyword>
<feature type="chain" id="PRO_5045305855" evidence="7">
    <location>
        <begin position="25"/>
        <end position="1025"/>
    </location>
</feature>
<dbReference type="InterPro" id="IPR000668">
    <property type="entry name" value="Peptidase_C1A_C"/>
</dbReference>
<gene>
    <name evidence="9" type="ORF">PGABG01_0205100</name>
</gene>
<dbReference type="InterPro" id="IPR038765">
    <property type="entry name" value="Papain-like_cys_pep_sf"/>
</dbReference>
<feature type="compositionally biased region" description="Pro residues" evidence="6">
    <location>
        <begin position="154"/>
        <end position="164"/>
    </location>
</feature>
<reference evidence="9 10" key="1">
    <citation type="submission" date="2016-09" db="EMBL/GenBank/DDBJ databases">
        <authorList>
            <consortium name="Pathogen Informatics"/>
            <person name="Sun Q."/>
            <person name="Inoue M."/>
        </authorList>
    </citation>
    <scope>NUCLEOTIDE SEQUENCE [LARGE SCALE GENOMIC DNA]</scope>
</reference>
<keyword evidence="3" id="KW-0472">Membrane</keyword>
<evidence type="ECO:0000256" key="1">
    <source>
        <dbReference type="ARBA" id="ARBA00004370"/>
    </source>
</evidence>
<feature type="compositionally biased region" description="Basic and acidic residues" evidence="6">
    <location>
        <begin position="540"/>
        <end position="552"/>
    </location>
</feature>
<keyword evidence="5" id="KW-0325">Glycoprotein</keyword>
<dbReference type="Pfam" id="PF00112">
    <property type="entry name" value="Peptidase_C1"/>
    <property type="match status" value="1"/>
</dbReference>
<dbReference type="SMART" id="SM00645">
    <property type="entry name" value="Pept_C1"/>
    <property type="match status" value="1"/>
</dbReference>
<evidence type="ECO:0000256" key="7">
    <source>
        <dbReference type="SAM" id="SignalP"/>
    </source>
</evidence>
<dbReference type="Proteomes" id="UP000831156">
    <property type="component" value="Chromosome 2"/>
</dbReference>
<evidence type="ECO:0000313" key="10">
    <source>
        <dbReference type="Proteomes" id="UP000831156"/>
    </source>
</evidence>
<sequence>MICPIFYLFIINVLFKQHLIICEGNKVTGISHNNGHKDNLNVHKNGVISQENVYDSSENLNLPSKKKVGSDDFHTTTISFTEPDNLENEVKVVSSSESGSGASVSETRVSTEDLSNTQENISQDQSSSTNAPGSPPARVSTEQHNNGSQSSHPGPGPNEPPSSPSPTERPSGETPSSPQTLNKAAVPEIPIQITSALLKNYNGVKVTGPCGAYFRVYLVPHILIYALTKYSVIQLESLFNDNPRIDVEHTGALQNKCSEGKHFKLVVYITHNTLTLKWKTHNPKEETKSDVVDIRKYRIPTLERPFTSIQVYTANPKAGLIETKNYNIRTDIPDTCDTIATDCFLNGNVNIEKCFQCTLLVQKKDKSHECFKYVSKEMKKKMNEIKVKAEDDSNSDEYKLIESIDNILSKIYKKSNEPFENSKELISLEDLDYQFKNELLEYCNLLKKVDTSGTLESYELSNEEDIYNNLTRLLRSHSDENVVTLQGKLRNTAICIKNVDEWILNKRGLTLPSESDDYLNNYNDNDKKEDQDSVNNNMNEDFKHNDSNKNDDDTNYVYDFDDDDYDNNNYETDMYEDSIKADKDGVIDLEKIGNKIKLRSPYFKNSKYCNYEYCNRWRDKTSCISQIEVEEQGNCGLCWVFASKLHVETIRCMRGYGHYRSSALYVANCSKRKPIDRCEEGSNPLEFLRILDEKKFLPLESNYPYSYTNAGNSCPKIQNSWTNLWGDTKLLFNKRIHRYIGNKGFISHETSYFKDNMDLFIDMVKREVQNKGSVIVYIKTQDVIGYDFNGKGVHSMCGDRTPDHAANIIGYGNYINKKGEKRSYWLIRNSWSYYWGDEGNFRVDMLGPKNCLYNFIHTVVFFKLDLGAINVPKKTFWRRNVYFLRHNPDFMYTLYYNNYEPETSQNYISDDNYENTFVHGQSDETEETDIKRQGVQNSVEKKIQILHILKHINNSQVKRGLVKYDNLNETKDEHSCSRVNSEDPDKYEECKKFCLTKWNECKDHYSPGYCLTDLYKEKHCNFCYV</sequence>
<keyword evidence="4" id="KW-0865">Zymogen</keyword>
<feature type="signal peptide" evidence="7">
    <location>
        <begin position="1"/>
        <end position="24"/>
    </location>
</feature>
<comment type="similarity">
    <text evidence="2">Belongs to the peptidase C1 family.</text>
</comment>
<name>A0ABY1UGR1_9APIC</name>
<evidence type="ECO:0000256" key="2">
    <source>
        <dbReference type="ARBA" id="ARBA00008455"/>
    </source>
</evidence>
<feature type="compositionally biased region" description="Polar residues" evidence="6">
    <location>
        <begin position="140"/>
        <end position="149"/>
    </location>
</feature>
<feature type="compositionally biased region" description="Polar residues" evidence="6">
    <location>
        <begin position="112"/>
        <end position="132"/>
    </location>
</feature>
<dbReference type="EMBL" id="LT969425">
    <property type="protein sequence ID" value="SOV10352.1"/>
    <property type="molecule type" value="Genomic_DNA"/>
</dbReference>
<feature type="compositionally biased region" description="Low complexity" evidence="6">
    <location>
        <begin position="91"/>
        <end position="106"/>
    </location>
</feature>
<dbReference type="InterPro" id="IPR013128">
    <property type="entry name" value="Peptidase_C1A"/>
</dbReference>
<comment type="subcellular location">
    <subcellularLocation>
        <location evidence="1">Membrane</location>
    </subcellularLocation>
</comment>
<feature type="region of interest" description="Disordered" evidence="6">
    <location>
        <begin position="89"/>
        <end position="184"/>
    </location>
</feature>
<dbReference type="PROSITE" id="PS00139">
    <property type="entry name" value="THIOL_PROTEASE_CYS"/>
    <property type="match status" value="1"/>
</dbReference>
<protein>
    <submittedName>
        <fullName evidence="9">Serine repeat antigen 6</fullName>
    </submittedName>
</protein>
<dbReference type="CDD" id="cd02619">
    <property type="entry name" value="Peptidase_C1"/>
    <property type="match status" value="1"/>
</dbReference>
<evidence type="ECO:0000259" key="8">
    <source>
        <dbReference type="SMART" id="SM00645"/>
    </source>
</evidence>
<dbReference type="Gene3D" id="3.90.70.10">
    <property type="entry name" value="Cysteine proteinases"/>
    <property type="match status" value="1"/>
</dbReference>
<evidence type="ECO:0000256" key="5">
    <source>
        <dbReference type="ARBA" id="ARBA00023180"/>
    </source>
</evidence>
<feature type="compositionally biased region" description="Low complexity" evidence="6">
    <location>
        <begin position="165"/>
        <end position="178"/>
    </location>
</feature>
<dbReference type="InterPro" id="IPR000169">
    <property type="entry name" value="Pept_cys_AS"/>
</dbReference>
<evidence type="ECO:0000256" key="3">
    <source>
        <dbReference type="ARBA" id="ARBA00023136"/>
    </source>
</evidence>
<evidence type="ECO:0000256" key="4">
    <source>
        <dbReference type="ARBA" id="ARBA00023145"/>
    </source>
</evidence>
<evidence type="ECO:0000256" key="6">
    <source>
        <dbReference type="SAM" id="MobiDB-lite"/>
    </source>
</evidence>
<feature type="domain" description="Peptidase C1A papain C-terminal" evidence="8">
    <location>
        <begin position="611"/>
        <end position="862"/>
    </location>
</feature>
<accession>A0ABY1UGR1</accession>
<dbReference type="SUPFAM" id="SSF54001">
    <property type="entry name" value="Cysteine proteinases"/>
    <property type="match status" value="1"/>
</dbReference>
<organism evidence="9 10">
    <name type="scientific">Plasmodium gaboni</name>
    <dbReference type="NCBI Taxonomy" id="647221"/>
    <lineage>
        <taxon>Eukaryota</taxon>
        <taxon>Sar</taxon>
        <taxon>Alveolata</taxon>
        <taxon>Apicomplexa</taxon>
        <taxon>Aconoidasida</taxon>
        <taxon>Haemosporida</taxon>
        <taxon>Plasmodiidae</taxon>
        <taxon>Plasmodium</taxon>
        <taxon>Plasmodium (Laverania)</taxon>
    </lineage>
</organism>